<evidence type="ECO:0000313" key="2">
    <source>
        <dbReference type="EMBL" id="CAG6741723.1"/>
    </source>
</evidence>
<feature type="compositionally biased region" description="Basic and acidic residues" evidence="1">
    <location>
        <begin position="120"/>
        <end position="130"/>
    </location>
</feature>
<feature type="region of interest" description="Disordered" evidence="1">
    <location>
        <begin position="106"/>
        <end position="130"/>
    </location>
</feature>
<sequence>MEVNSLLMEMFSKQSNPSQLKKHYKPLRDLLSEPCLQLKELSDLEDTEILVALLTNKLSDRISASNPQSSDQEDETEACLWLEDIQDSVQEALLIVQNIRMFLASQTTLPEEVEEEEEEDKKKSEEEEKE</sequence>
<accession>A0A8D8Z661</accession>
<protein>
    <submittedName>
        <fullName evidence="2">Uncharacterized protein</fullName>
    </submittedName>
</protein>
<proteinExistence type="predicted"/>
<dbReference type="EMBL" id="HBUF01429047">
    <property type="protein sequence ID" value="CAG6741723.1"/>
    <property type="molecule type" value="Transcribed_RNA"/>
</dbReference>
<name>A0A8D8Z661_9HEMI</name>
<organism evidence="2">
    <name type="scientific">Cacopsylla melanoneura</name>
    <dbReference type="NCBI Taxonomy" id="428564"/>
    <lineage>
        <taxon>Eukaryota</taxon>
        <taxon>Metazoa</taxon>
        <taxon>Ecdysozoa</taxon>
        <taxon>Arthropoda</taxon>
        <taxon>Hexapoda</taxon>
        <taxon>Insecta</taxon>
        <taxon>Pterygota</taxon>
        <taxon>Neoptera</taxon>
        <taxon>Paraneoptera</taxon>
        <taxon>Hemiptera</taxon>
        <taxon>Sternorrhyncha</taxon>
        <taxon>Psylloidea</taxon>
        <taxon>Psyllidae</taxon>
        <taxon>Psyllinae</taxon>
        <taxon>Cacopsylla</taxon>
    </lineage>
</organism>
<dbReference type="AlphaFoldDB" id="A0A8D8Z661"/>
<reference evidence="2" key="1">
    <citation type="submission" date="2021-05" db="EMBL/GenBank/DDBJ databases">
        <authorList>
            <person name="Alioto T."/>
            <person name="Alioto T."/>
            <person name="Gomez Garrido J."/>
        </authorList>
    </citation>
    <scope>NUCLEOTIDE SEQUENCE</scope>
</reference>
<evidence type="ECO:0000256" key="1">
    <source>
        <dbReference type="SAM" id="MobiDB-lite"/>
    </source>
</evidence>